<keyword evidence="6 12" id="KW-0418">Kinase</keyword>
<evidence type="ECO:0000313" key="12">
    <source>
        <dbReference type="EMBL" id="MDO7882993.1"/>
    </source>
</evidence>
<dbReference type="EC" id="2.7.13.3" evidence="2"/>
<dbReference type="Gene3D" id="1.20.5.1930">
    <property type="match status" value="1"/>
</dbReference>
<keyword evidence="8" id="KW-0902">Two-component regulatory system</keyword>
<feature type="transmembrane region" description="Helical" evidence="9">
    <location>
        <begin position="125"/>
        <end position="143"/>
    </location>
</feature>
<dbReference type="EMBL" id="JAUQUB010000003">
    <property type="protein sequence ID" value="MDO7882993.1"/>
    <property type="molecule type" value="Genomic_DNA"/>
</dbReference>
<keyword evidence="13" id="KW-1185">Reference proteome</keyword>
<feature type="transmembrane region" description="Helical" evidence="9">
    <location>
        <begin position="58"/>
        <end position="81"/>
    </location>
</feature>
<evidence type="ECO:0000256" key="4">
    <source>
        <dbReference type="ARBA" id="ARBA00022679"/>
    </source>
</evidence>
<feature type="domain" description="Signal transduction histidine kinase subgroup 3 dimerisation and phosphoacceptor" evidence="11">
    <location>
        <begin position="224"/>
        <end position="289"/>
    </location>
</feature>
<evidence type="ECO:0000259" key="10">
    <source>
        <dbReference type="Pfam" id="PF02518"/>
    </source>
</evidence>
<organism evidence="12 13">
    <name type="scientific">Antiquaquibacter soli</name>
    <dbReference type="NCBI Taxonomy" id="3064523"/>
    <lineage>
        <taxon>Bacteria</taxon>
        <taxon>Bacillati</taxon>
        <taxon>Actinomycetota</taxon>
        <taxon>Actinomycetes</taxon>
        <taxon>Micrococcales</taxon>
        <taxon>Microbacteriaceae</taxon>
        <taxon>Antiquaquibacter</taxon>
    </lineage>
</organism>
<protein>
    <recommendedName>
        <fullName evidence="2">histidine kinase</fullName>
        <ecNumber evidence="2">2.7.13.3</ecNumber>
    </recommendedName>
</protein>
<dbReference type="Pfam" id="PF02518">
    <property type="entry name" value="HATPase_c"/>
    <property type="match status" value="1"/>
</dbReference>
<gene>
    <name evidence="12" type="ORF">Q5716_12215</name>
</gene>
<evidence type="ECO:0000256" key="1">
    <source>
        <dbReference type="ARBA" id="ARBA00000085"/>
    </source>
</evidence>
<dbReference type="PANTHER" id="PTHR24421:SF10">
    <property type="entry name" value="NITRATE_NITRITE SENSOR PROTEIN NARQ"/>
    <property type="match status" value="1"/>
</dbReference>
<evidence type="ECO:0000313" key="13">
    <source>
        <dbReference type="Proteomes" id="UP001241072"/>
    </source>
</evidence>
<feature type="transmembrane region" description="Helical" evidence="9">
    <location>
        <begin position="27"/>
        <end position="46"/>
    </location>
</feature>
<evidence type="ECO:0000256" key="8">
    <source>
        <dbReference type="ARBA" id="ARBA00023012"/>
    </source>
</evidence>
<dbReference type="CDD" id="cd16917">
    <property type="entry name" value="HATPase_UhpB-NarQ-NarX-like"/>
    <property type="match status" value="1"/>
</dbReference>
<keyword evidence="4" id="KW-0808">Transferase</keyword>
<sequence>MLESGDDAAYRCGMEKLKPAVRLLLKHFRWIPVAGAVAYLVLWIIAEAGRASLDGKTVVFALFAVAIGLSGFLPLVSLGLITVIPILQLVGVLYPVAAQTWPMYEAAGFVALVVAFTGEGLARKVVLPVGVVTALLFASRMMIPSIQEGYWTSWVGGVNYSGSYPHREHFITLTVVALVFYISLWSIGIAGRSLLRERRIGRELSTAEVRLVETDLELRLAEDRARISRDVHDALAHSLAVIVSQAEGALALQSKKPRVAGDALSTIAEVGRGALTDVRTLVERIHDDDLTAVTPGIQDLDDVIKRMRGVGMDATLQILGEPRELAPAKQLAVFRIVQESLTNALKHAGPSSTARVTLDWQGPGLAVLVVSRPGGDAPATSASRGVGIAGMKERARLAGGWLSAAPDGEGFLVTALIPTRPVPASEDLVDA</sequence>
<accession>A0ABT9BPN8</accession>
<dbReference type="InterPro" id="IPR003594">
    <property type="entry name" value="HATPase_dom"/>
</dbReference>
<keyword evidence="9" id="KW-1133">Transmembrane helix</keyword>
<evidence type="ECO:0000256" key="5">
    <source>
        <dbReference type="ARBA" id="ARBA00022741"/>
    </source>
</evidence>
<feature type="transmembrane region" description="Helical" evidence="9">
    <location>
        <begin position="101"/>
        <end position="118"/>
    </location>
</feature>
<dbReference type="Gene3D" id="3.30.565.10">
    <property type="entry name" value="Histidine kinase-like ATPase, C-terminal domain"/>
    <property type="match status" value="1"/>
</dbReference>
<dbReference type="InterPro" id="IPR050482">
    <property type="entry name" value="Sensor_HK_TwoCompSys"/>
</dbReference>
<proteinExistence type="predicted"/>
<comment type="catalytic activity">
    <reaction evidence="1">
        <text>ATP + protein L-histidine = ADP + protein N-phospho-L-histidine.</text>
        <dbReference type="EC" id="2.7.13.3"/>
    </reaction>
</comment>
<keyword evidence="9" id="KW-0812">Transmembrane</keyword>
<dbReference type="InterPro" id="IPR036890">
    <property type="entry name" value="HATPase_C_sf"/>
</dbReference>
<dbReference type="PANTHER" id="PTHR24421">
    <property type="entry name" value="NITRATE/NITRITE SENSOR PROTEIN NARX-RELATED"/>
    <property type="match status" value="1"/>
</dbReference>
<dbReference type="GO" id="GO:0016301">
    <property type="term" value="F:kinase activity"/>
    <property type="evidence" value="ECO:0007669"/>
    <property type="project" value="UniProtKB-KW"/>
</dbReference>
<dbReference type="Proteomes" id="UP001241072">
    <property type="component" value="Unassembled WGS sequence"/>
</dbReference>
<evidence type="ECO:0000256" key="7">
    <source>
        <dbReference type="ARBA" id="ARBA00022840"/>
    </source>
</evidence>
<name>A0ABT9BPN8_9MICO</name>
<dbReference type="RefSeq" id="WP_305003424.1">
    <property type="nucleotide sequence ID" value="NZ_JAUQUB010000003.1"/>
</dbReference>
<keyword evidence="7" id="KW-0067">ATP-binding</keyword>
<evidence type="ECO:0000256" key="9">
    <source>
        <dbReference type="SAM" id="Phobius"/>
    </source>
</evidence>
<evidence type="ECO:0000256" key="2">
    <source>
        <dbReference type="ARBA" id="ARBA00012438"/>
    </source>
</evidence>
<evidence type="ECO:0000259" key="11">
    <source>
        <dbReference type="Pfam" id="PF07730"/>
    </source>
</evidence>
<feature type="domain" description="Histidine kinase/HSP90-like ATPase" evidence="10">
    <location>
        <begin position="330"/>
        <end position="419"/>
    </location>
</feature>
<reference evidence="12 13" key="1">
    <citation type="submission" date="2023-07" db="EMBL/GenBank/DDBJ databases">
        <title>Protaetiibacter sp. nov WY-16 isolated from soil.</title>
        <authorList>
            <person name="Liu B."/>
            <person name="Wan Y."/>
        </authorList>
    </citation>
    <scope>NUCLEOTIDE SEQUENCE [LARGE SCALE GENOMIC DNA]</scope>
    <source>
        <strain evidence="12 13">WY-16</strain>
    </source>
</reference>
<keyword evidence="3" id="KW-0597">Phosphoprotein</keyword>
<evidence type="ECO:0000256" key="6">
    <source>
        <dbReference type="ARBA" id="ARBA00022777"/>
    </source>
</evidence>
<dbReference type="Pfam" id="PF07730">
    <property type="entry name" value="HisKA_3"/>
    <property type="match status" value="1"/>
</dbReference>
<comment type="caution">
    <text evidence="12">The sequence shown here is derived from an EMBL/GenBank/DDBJ whole genome shotgun (WGS) entry which is preliminary data.</text>
</comment>
<feature type="transmembrane region" description="Helical" evidence="9">
    <location>
        <begin position="170"/>
        <end position="195"/>
    </location>
</feature>
<dbReference type="SUPFAM" id="SSF55874">
    <property type="entry name" value="ATPase domain of HSP90 chaperone/DNA topoisomerase II/histidine kinase"/>
    <property type="match status" value="1"/>
</dbReference>
<dbReference type="InterPro" id="IPR011712">
    <property type="entry name" value="Sig_transdc_His_kin_sub3_dim/P"/>
</dbReference>
<evidence type="ECO:0000256" key="3">
    <source>
        <dbReference type="ARBA" id="ARBA00022553"/>
    </source>
</evidence>
<keyword evidence="9" id="KW-0472">Membrane</keyword>
<keyword evidence="5" id="KW-0547">Nucleotide-binding</keyword>